<evidence type="ECO:0000256" key="2">
    <source>
        <dbReference type="SAM" id="SignalP"/>
    </source>
</evidence>
<feature type="compositionally biased region" description="Low complexity" evidence="1">
    <location>
        <begin position="116"/>
        <end position="131"/>
    </location>
</feature>
<organism evidence="3 4">
    <name type="scientific">Hymenobacter busanensis</name>
    <dbReference type="NCBI Taxonomy" id="2607656"/>
    <lineage>
        <taxon>Bacteria</taxon>
        <taxon>Pseudomonadati</taxon>
        <taxon>Bacteroidota</taxon>
        <taxon>Cytophagia</taxon>
        <taxon>Cytophagales</taxon>
        <taxon>Hymenobacteraceae</taxon>
        <taxon>Hymenobacter</taxon>
    </lineage>
</organism>
<accession>A0A7L4ZSY8</accession>
<feature type="region of interest" description="Disordered" evidence="1">
    <location>
        <begin position="109"/>
        <end position="131"/>
    </location>
</feature>
<dbReference type="Proteomes" id="UP000326380">
    <property type="component" value="Unassembled WGS sequence"/>
</dbReference>
<evidence type="ECO:0000313" key="3">
    <source>
        <dbReference type="EMBL" id="KAA9339786.1"/>
    </source>
</evidence>
<proteinExistence type="predicted"/>
<keyword evidence="4" id="KW-1185">Reference proteome</keyword>
<name>A0A7L4ZSY8_9BACT</name>
<gene>
    <name evidence="3" type="ORF">F0P96_03990</name>
</gene>
<evidence type="ECO:0000313" key="4">
    <source>
        <dbReference type="Proteomes" id="UP000326380"/>
    </source>
</evidence>
<feature type="signal peptide" evidence="2">
    <location>
        <begin position="1"/>
        <end position="19"/>
    </location>
</feature>
<dbReference type="EMBL" id="VTWU01000001">
    <property type="protein sequence ID" value="KAA9339786.1"/>
    <property type="molecule type" value="Genomic_DNA"/>
</dbReference>
<protein>
    <submittedName>
        <fullName evidence="3">Uncharacterized protein</fullName>
    </submittedName>
</protein>
<sequence length="131" mass="15066">MKAFLIAAFCCCLSIVANAQMRDRQPDMPNQSQTVQADDLTRQMANRLHLNEAQYIKLRAANQIKLAKMDEIQWQFQQDPDTRNAKLIELEAQYEQECQRIFTPSQLSVWREETPANDAPAATDPNQNRLG</sequence>
<evidence type="ECO:0000256" key="1">
    <source>
        <dbReference type="SAM" id="MobiDB-lite"/>
    </source>
</evidence>
<keyword evidence="2" id="KW-0732">Signal</keyword>
<comment type="caution">
    <text evidence="3">The sequence shown here is derived from an EMBL/GenBank/DDBJ whole genome shotgun (WGS) entry which is preliminary data.</text>
</comment>
<dbReference type="RefSeq" id="WP_151077478.1">
    <property type="nucleotide sequence ID" value="NZ_CP047647.1"/>
</dbReference>
<dbReference type="AlphaFoldDB" id="A0A7L4ZSY8"/>
<feature type="chain" id="PRO_5044195767" evidence="2">
    <location>
        <begin position="20"/>
        <end position="131"/>
    </location>
</feature>
<reference evidence="3 4" key="1">
    <citation type="submission" date="2019-09" db="EMBL/GenBank/DDBJ databases">
        <title>Genome sequence of Hymenobacter sp. M3.</title>
        <authorList>
            <person name="Srinivasan S."/>
        </authorList>
    </citation>
    <scope>NUCLEOTIDE SEQUENCE [LARGE SCALE GENOMIC DNA]</scope>
    <source>
        <strain evidence="3 4">M3</strain>
    </source>
</reference>